<evidence type="ECO:0000313" key="3">
    <source>
        <dbReference type="Proteomes" id="UP000031575"/>
    </source>
</evidence>
<dbReference type="AlphaFoldDB" id="A0A0C2J3R7"/>
<evidence type="ECO:0000256" key="1">
    <source>
        <dbReference type="SAM" id="MobiDB-lite"/>
    </source>
</evidence>
<organism evidence="2 3">
    <name type="scientific">Sporothrix brasiliensis 5110</name>
    <dbReference type="NCBI Taxonomy" id="1398154"/>
    <lineage>
        <taxon>Eukaryota</taxon>
        <taxon>Fungi</taxon>
        <taxon>Dikarya</taxon>
        <taxon>Ascomycota</taxon>
        <taxon>Pezizomycotina</taxon>
        <taxon>Sordariomycetes</taxon>
        <taxon>Sordariomycetidae</taxon>
        <taxon>Ophiostomatales</taxon>
        <taxon>Ophiostomataceae</taxon>
        <taxon>Sporothrix</taxon>
    </lineage>
</organism>
<feature type="region of interest" description="Disordered" evidence="1">
    <location>
        <begin position="258"/>
        <end position="297"/>
    </location>
</feature>
<dbReference type="HOGENOM" id="CLU_047846_1_0_1"/>
<dbReference type="Proteomes" id="UP000031575">
    <property type="component" value="Unassembled WGS sequence"/>
</dbReference>
<dbReference type="RefSeq" id="XP_040619717.1">
    <property type="nucleotide sequence ID" value="XM_040759729.1"/>
</dbReference>
<keyword evidence="3" id="KW-1185">Reference proteome</keyword>
<dbReference type="GeneID" id="63674650"/>
<protein>
    <submittedName>
        <fullName evidence="2">Uncharacterized protein</fullName>
    </submittedName>
</protein>
<accession>A0A0C2J3R7</accession>
<dbReference type="VEuPathDB" id="FungiDB:SPBR_01418"/>
<gene>
    <name evidence="2" type="ORF">SPBR_01418</name>
</gene>
<feature type="compositionally biased region" description="Polar residues" evidence="1">
    <location>
        <begin position="272"/>
        <end position="282"/>
    </location>
</feature>
<sequence>MSRQSIRNVLRTSGNALKANVATSSVTKASHGRQRASLSLSHGTETIDTSCVRLVTRAGLACAIFVMPGARQIAVVDGAMLCPELDDVLDKIRSKIILLSYLTADQRRRIFSPHHVQKLRNDPIPLDVNGEIVQFTHMDLFNDIPNARAATIDAVGRMTTRADFQNLPRLLEGLHRSSRRLRQADYARIARRAGERQCIIAVIESAAQVQRTGFRLESSEVVAEILTHVQMKAVDSNWDEAETRQALRWAEQVIDLLQRPDHGRRPPRQQTHRGSFSDNSSAATAPLPPPPTYPLDRDPQVLAARLHLAAVVADKFAPGGADTDGKVSRYATELVQLWPAGGKGLRALSPAETYTDRRGEMHYLSVDNKFLGVGAPLLHGLDTAIRVLGGSQGDSAALAGELQSRRDALAVEVNAALEAAPDRRGAVIYKKVFGESTEA</sequence>
<comment type="caution">
    <text evidence="2">The sequence shown here is derived from an EMBL/GenBank/DDBJ whole genome shotgun (WGS) entry which is preliminary data.</text>
</comment>
<dbReference type="EMBL" id="AWTV01000007">
    <property type="protein sequence ID" value="KIH91707.1"/>
    <property type="molecule type" value="Genomic_DNA"/>
</dbReference>
<name>A0A0C2J3R7_9PEZI</name>
<proteinExistence type="predicted"/>
<reference evidence="2 3" key="1">
    <citation type="journal article" date="2014" name="BMC Genomics">
        <title>Comparative genomics of the major fungal agents of human and animal Sporotrichosis: Sporothrix schenckii and Sporothrix brasiliensis.</title>
        <authorList>
            <person name="Teixeira M.M."/>
            <person name="de Almeida L.G."/>
            <person name="Kubitschek-Barreira P."/>
            <person name="Alves F.L."/>
            <person name="Kioshima E.S."/>
            <person name="Abadio A.K."/>
            <person name="Fernandes L."/>
            <person name="Derengowski L.S."/>
            <person name="Ferreira K.S."/>
            <person name="Souza R.C."/>
            <person name="Ruiz J.C."/>
            <person name="de Andrade N.C."/>
            <person name="Paes H.C."/>
            <person name="Nicola A.M."/>
            <person name="Albuquerque P."/>
            <person name="Gerber A.L."/>
            <person name="Martins V.P."/>
            <person name="Peconick L.D."/>
            <person name="Neto A.V."/>
            <person name="Chaucanez C.B."/>
            <person name="Silva P.A."/>
            <person name="Cunha O.L."/>
            <person name="de Oliveira F.F."/>
            <person name="dos Santos T.C."/>
            <person name="Barros A.L."/>
            <person name="Soares M.A."/>
            <person name="de Oliveira L.M."/>
            <person name="Marini M.M."/>
            <person name="Villalobos-Duno H."/>
            <person name="Cunha M.M."/>
            <person name="de Hoog S."/>
            <person name="da Silveira J.F."/>
            <person name="Henrissat B."/>
            <person name="Nino-Vega G.A."/>
            <person name="Cisalpino P.S."/>
            <person name="Mora-Montes H.M."/>
            <person name="Almeida S.R."/>
            <person name="Stajich J.E."/>
            <person name="Lopes-Bezerra L.M."/>
            <person name="Vasconcelos A.T."/>
            <person name="Felipe M.S."/>
        </authorList>
    </citation>
    <scope>NUCLEOTIDE SEQUENCE [LARGE SCALE GENOMIC DNA]</scope>
    <source>
        <strain evidence="2 3">5110</strain>
    </source>
</reference>
<dbReference type="OrthoDB" id="5405126at2759"/>
<evidence type="ECO:0000313" key="2">
    <source>
        <dbReference type="EMBL" id="KIH91707.1"/>
    </source>
</evidence>